<gene>
    <name evidence="5" type="ORF">BN1708_001702</name>
    <name evidence="4" type="ORF">BN1723_004049</name>
</gene>
<dbReference type="CDD" id="cd00067">
    <property type="entry name" value="GAL4"/>
    <property type="match status" value="1"/>
</dbReference>
<feature type="compositionally biased region" description="Low complexity" evidence="2">
    <location>
        <begin position="15"/>
        <end position="28"/>
    </location>
</feature>
<dbReference type="PANTHER" id="PTHR47655">
    <property type="entry name" value="QUINIC ACID UTILIZATION ACTIVATOR"/>
    <property type="match status" value="1"/>
</dbReference>
<sequence>MGGGLPSPPLEDNKSQGSRKGSSSSKSIKPNRHTSKRASPHNATAHHDHAAHGMADGRHKRVWKACERCRMKKTKCDGEFPCKRCKDDGLVCTAGLRKKTEYKQLPKGYAEVLEHTQFALVATVHKLYSMLRNQQQWDLGEPELNDRGQPVIHNIASKLGCIRPNSDIDLPVHSIFPEDEAGLAELARQLEEQQQKEHEMEKSVKVETESRSSCNLSDRSSSSELDHSDFEADYRKQVFGNNTNVTLSPQSFVGGYNEFDVDSVTSPVDASVMFPGPPAAVASYAPQWATRPTSMDLTTQQFLQQSGALTNMDMLNQGLMESEFGTIKPHMLSCPNPEVMMGMGDPMMYGGYDAESMRL</sequence>
<feature type="compositionally biased region" description="Low complexity" evidence="2">
    <location>
        <begin position="211"/>
        <end position="223"/>
    </location>
</feature>
<dbReference type="PROSITE" id="PS50048">
    <property type="entry name" value="ZN2_CY6_FUNGAL_2"/>
    <property type="match status" value="1"/>
</dbReference>
<evidence type="ECO:0000256" key="1">
    <source>
        <dbReference type="ARBA" id="ARBA00023242"/>
    </source>
</evidence>
<evidence type="ECO:0000313" key="7">
    <source>
        <dbReference type="Proteomes" id="UP000045706"/>
    </source>
</evidence>
<reference evidence="6 7" key="1">
    <citation type="submission" date="2015-05" db="EMBL/GenBank/DDBJ databases">
        <authorList>
            <person name="Fogelqvist Johan"/>
        </authorList>
    </citation>
    <scope>NUCLEOTIDE SEQUENCE [LARGE SCALE GENOMIC DNA]</scope>
    <source>
        <strain evidence="5">VL1</strain>
        <strain evidence="4">VL2</strain>
    </source>
</reference>
<keyword evidence="6" id="KW-1185">Reference proteome</keyword>
<protein>
    <recommendedName>
        <fullName evidence="3">Zn(2)-C6 fungal-type domain-containing protein</fullName>
    </recommendedName>
</protein>
<organism evidence="4 7">
    <name type="scientific">Verticillium longisporum</name>
    <name type="common">Verticillium dahliae var. longisporum</name>
    <dbReference type="NCBI Taxonomy" id="100787"/>
    <lineage>
        <taxon>Eukaryota</taxon>
        <taxon>Fungi</taxon>
        <taxon>Dikarya</taxon>
        <taxon>Ascomycota</taxon>
        <taxon>Pezizomycotina</taxon>
        <taxon>Sordariomycetes</taxon>
        <taxon>Hypocreomycetidae</taxon>
        <taxon>Glomerellales</taxon>
        <taxon>Plectosphaerellaceae</taxon>
        <taxon>Verticillium</taxon>
    </lineage>
</organism>
<evidence type="ECO:0000259" key="3">
    <source>
        <dbReference type="PROSITE" id="PS50048"/>
    </source>
</evidence>
<evidence type="ECO:0000313" key="4">
    <source>
        <dbReference type="EMBL" id="CRK34397.1"/>
    </source>
</evidence>
<dbReference type="Proteomes" id="UP000045706">
    <property type="component" value="Unassembled WGS sequence"/>
</dbReference>
<evidence type="ECO:0000256" key="2">
    <source>
        <dbReference type="SAM" id="MobiDB-lite"/>
    </source>
</evidence>
<dbReference type="InterPro" id="IPR052783">
    <property type="entry name" value="Metabolic/Drug-Res_Regulator"/>
</dbReference>
<dbReference type="PANTHER" id="PTHR47655:SF3">
    <property type="entry name" value="ZN(II)2CYS6 TRANSCRIPTION FACTOR (EUROFUNG)"/>
    <property type="match status" value="1"/>
</dbReference>
<dbReference type="SMART" id="SM00066">
    <property type="entry name" value="GAL4"/>
    <property type="match status" value="1"/>
</dbReference>
<keyword evidence="1" id="KW-0539">Nucleus</keyword>
<dbReference type="Proteomes" id="UP000044602">
    <property type="component" value="Unassembled WGS sequence"/>
</dbReference>
<evidence type="ECO:0000313" key="6">
    <source>
        <dbReference type="Proteomes" id="UP000044602"/>
    </source>
</evidence>
<dbReference type="Pfam" id="PF00172">
    <property type="entry name" value="Zn_clus"/>
    <property type="match status" value="1"/>
</dbReference>
<feature type="region of interest" description="Disordered" evidence="2">
    <location>
        <begin position="1"/>
        <end position="57"/>
    </location>
</feature>
<name>A0A0G4MJT4_VERLO</name>
<dbReference type="SUPFAM" id="SSF57701">
    <property type="entry name" value="Zn2/Cys6 DNA-binding domain"/>
    <property type="match status" value="1"/>
</dbReference>
<dbReference type="EMBL" id="CVQH01026971">
    <property type="protein sequence ID" value="CRK41293.1"/>
    <property type="molecule type" value="Genomic_DNA"/>
</dbReference>
<feature type="compositionally biased region" description="Basic residues" evidence="2">
    <location>
        <begin position="29"/>
        <end position="39"/>
    </location>
</feature>
<feature type="region of interest" description="Disordered" evidence="2">
    <location>
        <begin position="191"/>
        <end position="228"/>
    </location>
</feature>
<feature type="compositionally biased region" description="Basic and acidic residues" evidence="2">
    <location>
        <begin position="45"/>
        <end position="57"/>
    </location>
</feature>
<dbReference type="AlphaFoldDB" id="A0A0G4MJT4"/>
<proteinExistence type="predicted"/>
<feature type="compositionally biased region" description="Basic and acidic residues" evidence="2">
    <location>
        <begin position="191"/>
        <end position="210"/>
    </location>
</feature>
<feature type="domain" description="Zn(2)-C6 fungal-type" evidence="3">
    <location>
        <begin position="65"/>
        <end position="94"/>
    </location>
</feature>
<dbReference type="InterPro" id="IPR036864">
    <property type="entry name" value="Zn2-C6_fun-type_DNA-bd_sf"/>
</dbReference>
<dbReference type="PROSITE" id="PS00463">
    <property type="entry name" value="ZN2_CY6_FUNGAL_1"/>
    <property type="match status" value="1"/>
</dbReference>
<accession>A0A0G4MJT4</accession>
<dbReference type="InterPro" id="IPR001138">
    <property type="entry name" value="Zn2Cys6_DnaBD"/>
</dbReference>
<dbReference type="EMBL" id="CVQI01026668">
    <property type="protein sequence ID" value="CRK34397.1"/>
    <property type="molecule type" value="Genomic_DNA"/>
</dbReference>
<dbReference type="Gene3D" id="4.10.240.10">
    <property type="entry name" value="Zn(2)-C6 fungal-type DNA-binding domain"/>
    <property type="match status" value="1"/>
</dbReference>
<dbReference type="GO" id="GO:0008270">
    <property type="term" value="F:zinc ion binding"/>
    <property type="evidence" value="ECO:0007669"/>
    <property type="project" value="InterPro"/>
</dbReference>
<evidence type="ECO:0000313" key="5">
    <source>
        <dbReference type="EMBL" id="CRK41293.1"/>
    </source>
</evidence>
<dbReference type="GO" id="GO:0000981">
    <property type="term" value="F:DNA-binding transcription factor activity, RNA polymerase II-specific"/>
    <property type="evidence" value="ECO:0007669"/>
    <property type="project" value="InterPro"/>
</dbReference>
<dbReference type="CDD" id="cd15486">
    <property type="entry name" value="ZIP_Sip4"/>
    <property type="match status" value="1"/>
</dbReference>
<dbReference type="STRING" id="100787.A0A0G4MJT4"/>